<evidence type="ECO:0008006" key="3">
    <source>
        <dbReference type="Google" id="ProtNLM"/>
    </source>
</evidence>
<dbReference type="RefSeq" id="WP_128767775.1">
    <property type="nucleotide sequence ID" value="NZ_RXOC01000001.1"/>
</dbReference>
<dbReference type="EMBL" id="RXOC01000001">
    <property type="protein sequence ID" value="RXF72590.1"/>
    <property type="molecule type" value="Genomic_DNA"/>
</dbReference>
<protein>
    <recommendedName>
        <fullName evidence="3">Addiction module protein</fullName>
    </recommendedName>
</protein>
<evidence type="ECO:0000313" key="1">
    <source>
        <dbReference type="EMBL" id="RXF72590.1"/>
    </source>
</evidence>
<sequence length="93" mass="10841">MNRIRMENVTFMEVVIMDIALKYRIVEKIIQSNDDTLLNEIKSLVGLSEDDFWTELPTEVKQAVNKAKAELDRGEGIPHTQVMAEMKDRYLNR</sequence>
<gene>
    <name evidence="1" type="ORF">EKH83_02380</name>
</gene>
<proteinExistence type="predicted"/>
<reference evidence="1 2" key="1">
    <citation type="submission" date="2018-12" db="EMBL/GenBank/DDBJ databases">
        <title>The Draft Genome Sequence of the Soil Bacterium Pedobacter tournemirensis R1.</title>
        <authorList>
            <person name="He J."/>
        </authorList>
    </citation>
    <scope>NUCLEOTIDE SEQUENCE [LARGE SCALE GENOMIC DNA]</scope>
    <source>
        <strain evidence="1 2">R1</strain>
    </source>
</reference>
<name>A0A4Q0MGI5_9SPHI</name>
<dbReference type="AlphaFoldDB" id="A0A4Q0MGI5"/>
<comment type="caution">
    <text evidence="1">The sequence shown here is derived from an EMBL/GenBank/DDBJ whole genome shotgun (WGS) entry which is preliminary data.</text>
</comment>
<accession>A0A4Q0MGI5</accession>
<evidence type="ECO:0000313" key="2">
    <source>
        <dbReference type="Proteomes" id="UP000290848"/>
    </source>
</evidence>
<dbReference type="Proteomes" id="UP000290848">
    <property type="component" value="Unassembled WGS sequence"/>
</dbReference>
<organism evidence="1 2">
    <name type="scientific">Arcticibacter tournemirensis</name>
    <dbReference type="NCBI Taxonomy" id="699437"/>
    <lineage>
        <taxon>Bacteria</taxon>
        <taxon>Pseudomonadati</taxon>
        <taxon>Bacteroidota</taxon>
        <taxon>Sphingobacteriia</taxon>
        <taxon>Sphingobacteriales</taxon>
        <taxon>Sphingobacteriaceae</taxon>
        <taxon>Arcticibacter</taxon>
    </lineage>
</organism>